<dbReference type="RefSeq" id="WP_256550742.1">
    <property type="nucleotide sequence ID" value="NZ_CP101751.1"/>
</dbReference>
<proteinExistence type="predicted"/>
<accession>A0ABY5IQL6</accession>
<evidence type="ECO:0000313" key="2">
    <source>
        <dbReference type="Proteomes" id="UP001059844"/>
    </source>
</evidence>
<evidence type="ECO:0008006" key="3">
    <source>
        <dbReference type="Google" id="ProtNLM"/>
    </source>
</evidence>
<protein>
    <recommendedName>
        <fullName evidence="3">DUF3298 domain-containing protein</fullName>
    </recommendedName>
</protein>
<name>A0ABY5IQL6_9FLAO</name>
<dbReference type="EMBL" id="CP101751">
    <property type="protein sequence ID" value="UUC45054.1"/>
    <property type="molecule type" value="Genomic_DNA"/>
</dbReference>
<organism evidence="1 2">
    <name type="scientific">Flavobacterium cerinum</name>
    <dbReference type="NCBI Taxonomy" id="2502784"/>
    <lineage>
        <taxon>Bacteria</taxon>
        <taxon>Pseudomonadati</taxon>
        <taxon>Bacteroidota</taxon>
        <taxon>Flavobacteriia</taxon>
        <taxon>Flavobacteriales</taxon>
        <taxon>Flavobacteriaceae</taxon>
        <taxon>Flavobacterium</taxon>
    </lineage>
</organism>
<dbReference type="Proteomes" id="UP001059844">
    <property type="component" value="Chromosome"/>
</dbReference>
<reference evidence="1" key="1">
    <citation type="submission" date="2022-07" db="EMBL/GenBank/DDBJ databases">
        <title>Isolation, identification, and degradation of a PFOSA degrading strain from sewage treatment plant.</title>
        <authorList>
            <person name="Zhang L."/>
            <person name="Huo Y."/>
        </authorList>
    </citation>
    <scope>NUCLEOTIDE SEQUENCE</scope>
    <source>
        <strain evidence="1">C1</strain>
    </source>
</reference>
<evidence type="ECO:0000313" key="1">
    <source>
        <dbReference type="EMBL" id="UUC45054.1"/>
    </source>
</evidence>
<gene>
    <name evidence="1" type="ORF">NOX80_15670</name>
</gene>
<keyword evidence="2" id="KW-1185">Reference proteome</keyword>
<sequence>MATLSTRAINYLNTLKRATDWMTTADSPEKYLSRYRLEQPDRLLQIQQDYSGYTFVENANPDYTIRLYFLSDGIIRKNQKIYYTTINDKATFSFDNSKTEPNYLLTENGSVWYWDDAVNQYFCLYETIETMIEIQALEQEYQYYQSSPVKYLAKEKSLNIINHMNDHYVFLPECSDKYQYYWLTDFDLIRITYNDYEEEYTLHISSISPYNSQLILDGLKRDNLYL</sequence>